<dbReference type="EMBL" id="UINC01182102">
    <property type="protein sequence ID" value="SVD92123.1"/>
    <property type="molecule type" value="Genomic_DNA"/>
</dbReference>
<name>A0A382Z9H4_9ZZZZ</name>
<protein>
    <submittedName>
        <fullName evidence="1">Uncharacterized protein</fullName>
    </submittedName>
</protein>
<proteinExistence type="predicted"/>
<evidence type="ECO:0000313" key="1">
    <source>
        <dbReference type="EMBL" id="SVD92123.1"/>
    </source>
</evidence>
<dbReference type="AlphaFoldDB" id="A0A382Z9H4"/>
<accession>A0A382Z9H4</accession>
<organism evidence="1">
    <name type="scientific">marine metagenome</name>
    <dbReference type="NCBI Taxonomy" id="408172"/>
    <lineage>
        <taxon>unclassified sequences</taxon>
        <taxon>metagenomes</taxon>
        <taxon>ecological metagenomes</taxon>
    </lineage>
</organism>
<sequence>MSEQEILCEKCGKAVGRMYSMICADCCEKQHPEINRISNAVVIRLQDNYEWATSELFKIIREHYHDSMPNGNHFGDIQLLAKNVNGLMRNIIGTANINADRAWGRILVDSYTYEKLGKILSLLKIDIDDPKVREQLK</sequence>
<reference evidence="1" key="1">
    <citation type="submission" date="2018-05" db="EMBL/GenBank/DDBJ databases">
        <authorList>
            <person name="Lanie J.A."/>
            <person name="Ng W.-L."/>
            <person name="Kazmierczak K.M."/>
            <person name="Andrzejewski T.M."/>
            <person name="Davidsen T.M."/>
            <person name="Wayne K.J."/>
            <person name="Tettelin H."/>
            <person name="Glass J.I."/>
            <person name="Rusch D."/>
            <person name="Podicherti R."/>
            <person name="Tsui H.-C.T."/>
            <person name="Winkler M.E."/>
        </authorList>
    </citation>
    <scope>NUCLEOTIDE SEQUENCE</scope>
</reference>
<gene>
    <name evidence="1" type="ORF">METZ01_LOCUS444977</name>
</gene>